<dbReference type="InterPro" id="IPR039424">
    <property type="entry name" value="SBP_5"/>
</dbReference>
<dbReference type="EMBL" id="JAFITR010000002">
    <property type="protein sequence ID" value="MBN4066496.1"/>
    <property type="molecule type" value="Genomic_DNA"/>
</dbReference>
<keyword evidence="2" id="KW-0813">Transport</keyword>
<reference evidence="6 7" key="1">
    <citation type="submission" date="2021-02" db="EMBL/GenBank/DDBJ databases">
        <title>Activity-based single-cell genomes from oceanic crustal fluid captures similar information to metagenomic and metatranscriptomic surveys with orders of magnitude less sampling.</title>
        <authorList>
            <person name="D'Angelo T.S."/>
            <person name="Orcutt B.N."/>
        </authorList>
    </citation>
    <scope>NUCLEOTIDE SEQUENCE [LARGE SCALE GENOMIC DNA]</scope>
    <source>
        <strain evidence="6">AH-315-G07</strain>
    </source>
</reference>
<evidence type="ECO:0000256" key="4">
    <source>
        <dbReference type="SAM" id="Phobius"/>
    </source>
</evidence>
<evidence type="ECO:0000256" key="2">
    <source>
        <dbReference type="ARBA" id="ARBA00022448"/>
    </source>
</evidence>
<evidence type="ECO:0000256" key="1">
    <source>
        <dbReference type="ARBA" id="ARBA00005695"/>
    </source>
</evidence>
<gene>
    <name evidence="6" type="ORF">JYU14_00220</name>
</gene>
<comment type="caution">
    <text evidence="6">The sequence shown here is derived from an EMBL/GenBank/DDBJ whole genome shotgun (WGS) entry which is preliminary data.</text>
</comment>
<keyword evidence="3" id="KW-0732">Signal</keyword>
<evidence type="ECO:0000259" key="5">
    <source>
        <dbReference type="Pfam" id="PF00496"/>
    </source>
</evidence>
<dbReference type="Proteomes" id="UP000722121">
    <property type="component" value="Unassembled WGS sequence"/>
</dbReference>
<sequence>MNREPLGLYIFRFVVGLGLLLFMAMLYWSSLLLEDNVRAIRVDLGEIKSEVLAASLETQRVREEVLQIILDAGNNMPAGMSEEPSVQSRGRTVSSLYADRQLRHREHVDQSLPNILEEDPYYTKVLPEQLGRGFRPLGMRRMATTKPNNLHPFIGMAPYSSFIGMCNVSVAQQQFGKYETLAPNMALKLEERVRGDGKKEFWVHLRDGVYWQPLNPAHLPSNVALDSHFLRKHKVTAHDFKFHLDVVMNPYVQNSGAVALRNYLEDIEELRVIDDLTFVVRWKREEVEEDDGTLVPKIKYIARGWTGALQPLARFVYQYFPDGKKIVDDGDDPDAYRIDSVWAQNFAEHWAKNIIVSCGAWIFDGMTDESLRFKRNPDYYHRYAVLVEGMEIAFYNSPDTIWQSFKAGKLDTHSLRPTQLVELEQFESSPQYVEQSNEGLAIHRMNYTDRAFNYIGWNQAKPFFEEKKVRRAMTMAIDRNRIITQNLNEMGVAVTGPAFVEDPAYDPTISAWPYDPAEARKLLEEEGWYDSDGDGVRDKLIDGARVPFRFKLSYYVKNPTSKVICEYITTALKEVGVDCDLNGSDIADLTQAFNDKSFDAIYFGWALGTPPGEPKQIWHSRGAKEKGSSNAIGFANSEVDRIIAKLQYEYNQDDRNKLYHRFHQIIHDEAPYTFLYSPKTVMLSRDYVQNLFIPKEHQDLIPGATVSEPDLSVIWLKSP</sequence>
<dbReference type="Gene3D" id="3.10.105.10">
    <property type="entry name" value="Dipeptide-binding Protein, Domain 3"/>
    <property type="match status" value="1"/>
</dbReference>
<feature type="domain" description="Solute-binding protein family 5" evidence="5">
    <location>
        <begin position="196"/>
        <end position="614"/>
    </location>
</feature>
<dbReference type="InterPro" id="IPR000914">
    <property type="entry name" value="SBP_5_dom"/>
</dbReference>
<name>A0ABS3AQF3_9BACT</name>
<keyword evidence="4" id="KW-0812">Transmembrane</keyword>
<evidence type="ECO:0000313" key="6">
    <source>
        <dbReference type="EMBL" id="MBN4066496.1"/>
    </source>
</evidence>
<keyword evidence="4" id="KW-0472">Membrane</keyword>
<dbReference type="PANTHER" id="PTHR30290:SF9">
    <property type="entry name" value="OLIGOPEPTIDE-BINDING PROTEIN APPA"/>
    <property type="match status" value="1"/>
</dbReference>
<feature type="transmembrane region" description="Helical" evidence="4">
    <location>
        <begin position="7"/>
        <end position="28"/>
    </location>
</feature>
<dbReference type="PANTHER" id="PTHR30290">
    <property type="entry name" value="PERIPLASMIC BINDING COMPONENT OF ABC TRANSPORTER"/>
    <property type="match status" value="1"/>
</dbReference>
<protein>
    <submittedName>
        <fullName evidence="6">Permease</fullName>
    </submittedName>
</protein>
<dbReference type="SUPFAM" id="SSF53850">
    <property type="entry name" value="Periplasmic binding protein-like II"/>
    <property type="match status" value="1"/>
</dbReference>
<dbReference type="Pfam" id="PF00496">
    <property type="entry name" value="SBP_bac_5"/>
    <property type="match status" value="1"/>
</dbReference>
<organism evidence="6 7">
    <name type="scientific">Simkania negevensis</name>
    <dbReference type="NCBI Taxonomy" id="83561"/>
    <lineage>
        <taxon>Bacteria</taxon>
        <taxon>Pseudomonadati</taxon>
        <taxon>Chlamydiota</taxon>
        <taxon>Chlamydiia</taxon>
        <taxon>Parachlamydiales</taxon>
        <taxon>Simkaniaceae</taxon>
        <taxon>Simkania</taxon>
    </lineage>
</organism>
<comment type="similarity">
    <text evidence="1">Belongs to the bacterial solute-binding protein 5 family.</text>
</comment>
<keyword evidence="4" id="KW-1133">Transmembrane helix</keyword>
<proteinExistence type="inferred from homology"/>
<evidence type="ECO:0000256" key="3">
    <source>
        <dbReference type="ARBA" id="ARBA00022729"/>
    </source>
</evidence>
<accession>A0ABS3AQF3</accession>
<evidence type="ECO:0000313" key="7">
    <source>
        <dbReference type="Proteomes" id="UP000722121"/>
    </source>
</evidence>
<keyword evidence="7" id="KW-1185">Reference proteome</keyword>
<dbReference type="Gene3D" id="3.40.190.10">
    <property type="entry name" value="Periplasmic binding protein-like II"/>
    <property type="match status" value="1"/>
</dbReference>